<dbReference type="EMBL" id="JACASF010000003">
    <property type="protein sequence ID" value="KAF6489930.1"/>
    <property type="molecule type" value="Genomic_DNA"/>
</dbReference>
<keyword evidence="2" id="KW-1185">Reference proteome</keyword>
<accession>A0A7J8J0C6</accession>
<organism evidence="1 2">
    <name type="scientific">Molossus molossus</name>
    <name type="common">Pallas' mastiff bat</name>
    <name type="synonym">Vespertilio molossus</name>
    <dbReference type="NCBI Taxonomy" id="27622"/>
    <lineage>
        <taxon>Eukaryota</taxon>
        <taxon>Metazoa</taxon>
        <taxon>Chordata</taxon>
        <taxon>Craniata</taxon>
        <taxon>Vertebrata</taxon>
        <taxon>Euteleostomi</taxon>
        <taxon>Mammalia</taxon>
        <taxon>Eutheria</taxon>
        <taxon>Laurasiatheria</taxon>
        <taxon>Chiroptera</taxon>
        <taxon>Yangochiroptera</taxon>
        <taxon>Molossidae</taxon>
        <taxon>Molossus</taxon>
    </lineage>
</organism>
<reference evidence="1 2" key="1">
    <citation type="journal article" date="2020" name="Nature">
        <title>Six reference-quality genomes reveal evolution of bat adaptations.</title>
        <authorList>
            <person name="Jebb D."/>
            <person name="Huang Z."/>
            <person name="Pippel M."/>
            <person name="Hughes G.M."/>
            <person name="Lavrichenko K."/>
            <person name="Devanna P."/>
            <person name="Winkler S."/>
            <person name="Jermiin L.S."/>
            <person name="Skirmuntt E.C."/>
            <person name="Katzourakis A."/>
            <person name="Burkitt-Gray L."/>
            <person name="Ray D.A."/>
            <person name="Sullivan K.A.M."/>
            <person name="Roscito J.G."/>
            <person name="Kirilenko B.M."/>
            <person name="Davalos L.M."/>
            <person name="Corthals A.P."/>
            <person name="Power M.L."/>
            <person name="Jones G."/>
            <person name="Ransome R.D."/>
            <person name="Dechmann D.K.N."/>
            <person name="Locatelli A.G."/>
            <person name="Puechmaille S.J."/>
            <person name="Fedrigo O."/>
            <person name="Jarvis E.D."/>
            <person name="Hiller M."/>
            <person name="Vernes S.C."/>
            <person name="Myers E.W."/>
            <person name="Teeling E.C."/>
        </authorList>
    </citation>
    <scope>NUCLEOTIDE SEQUENCE [LARGE SCALE GENOMIC DNA]</scope>
    <source>
        <strain evidence="1">MMolMol1</strain>
        <tissue evidence="1">Muscle</tissue>
    </source>
</reference>
<name>A0A7J8J0C6_MOLMO</name>
<proteinExistence type="predicted"/>
<dbReference type="Proteomes" id="UP000550707">
    <property type="component" value="Unassembled WGS sequence"/>
</dbReference>
<gene>
    <name evidence="1" type="ORF">HJG59_010324</name>
</gene>
<comment type="caution">
    <text evidence="1">The sequence shown here is derived from an EMBL/GenBank/DDBJ whole genome shotgun (WGS) entry which is preliminary data.</text>
</comment>
<evidence type="ECO:0000313" key="1">
    <source>
        <dbReference type="EMBL" id="KAF6489930.1"/>
    </source>
</evidence>
<evidence type="ECO:0000313" key="2">
    <source>
        <dbReference type="Proteomes" id="UP000550707"/>
    </source>
</evidence>
<dbReference type="InParanoid" id="A0A7J8J0C6"/>
<sequence length="168" mass="18784">MDPQRTGTSRRSAERGIRNQAAARELKRTVFFLLTLETARLQLNSSSSLCLPQPPAPRLCPVSLLQPDPLVLSPCTGLVPGPLLSYLRIRQHVTVTTWKHENIWEIHNRRTHNPDVLGAKTIPGLNSWEENFSFCCDVSMKLPATVSLFQDESLPKSGVSAEKSRVEK</sequence>
<protein>
    <submittedName>
        <fullName evidence="1">Uncharacterized protein</fullName>
    </submittedName>
</protein>
<dbReference type="AlphaFoldDB" id="A0A7J8J0C6"/>